<reference evidence="4" key="1">
    <citation type="submission" date="2011-07" db="EMBL/GenBank/DDBJ databases">
        <authorList>
            <consortium name="Caenorhabditis brenneri Sequencing and Analysis Consortium"/>
            <person name="Wilson R.K."/>
        </authorList>
    </citation>
    <scope>NUCLEOTIDE SEQUENCE [LARGE SCALE GENOMIC DNA]</scope>
    <source>
        <strain evidence="4">PB2801</strain>
    </source>
</reference>
<dbReference type="Proteomes" id="UP000008068">
    <property type="component" value="Unassembled WGS sequence"/>
</dbReference>
<keyword evidence="1" id="KW-0677">Repeat</keyword>
<dbReference type="GO" id="GO:0045892">
    <property type="term" value="P:negative regulation of DNA-templated transcription"/>
    <property type="evidence" value="ECO:0007669"/>
    <property type="project" value="TreeGrafter"/>
</dbReference>
<organism evidence="4">
    <name type="scientific">Caenorhabditis brenneri</name>
    <name type="common">Nematode worm</name>
    <dbReference type="NCBI Taxonomy" id="135651"/>
    <lineage>
        <taxon>Eukaryota</taxon>
        <taxon>Metazoa</taxon>
        <taxon>Ecdysozoa</taxon>
        <taxon>Nematoda</taxon>
        <taxon>Chromadorea</taxon>
        <taxon>Rhabditida</taxon>
        <taxon>Rhabditina</taxon>
        <taxon>Rhabditomorpha</taxon>
        <taxon>Rhabditoidea</taxon>
        <taxon>Rhabditidae</taxon>
        <taxon>Peloderinae</taxon>
        <taxon>Caenorhabditis</taxon>
    </lineage>
</organism>
<proteinExistence type="predicted"/>
<dbReference type="GO" id="GO:0005634">
    <property type="term" value="C:nucleus"/>
    <property type="evidence" value="ECO:0007669"/>
    <property type="project" value="InterPro"/>
</dbReference>
<dbReference type="PANTHER" id="PTHR12247:SF131">
    <property type="entry name" value="LD05287P"/>
    <property type="match status" value="1"/>
</dbReference>
<dbReference type="PROSITE" id="PS51079">
    <property type="entry name" value="MBT"/>
    <property type="match status" value="3"/>
</dbReference>
<dbReference type="FunCoup" id="G0PEY6">
    <property type="interactions" value="2560"/>
</dbReference>
<feature type="repeat" description="MBT" evidence="2">
    <location>
        <begin position="269"/>
        <end position="386"/>
    </location>
</feature>
<dbReference type="EMBL" id="GL380335">
    <property type="protein sequence ID" value="EGT53400.1"/>
    <property type="molecule type" value="Genomic_DNA"/>
</dbReference>
<dbReference type="Gene3D" id="2.30.30.140">
    <property type="match status" value="4"/>
</dbReference>
<gene>
    <name evidence="3" type="ORF">CAEBREN_29012</name>
</gene>
<evidence type="ECO:0000256" key="1">
    <source>
        <dbReference type="ARBA" id="ARBA00022737"/>
    </source>
</evidence>
<dbReference type="Pfam" id="PF02820">
    <property type="entry name" value="MBT"/>
    <property type="match status" value="3"/>
</dbReference>
<dbReference type="AlphaFoldDB" id="G0PEY6"/>
<protein>
    <submittedName>
        <fullName evidence="3">Uncharacterized protein</fullName>
    </submittedName>
</protein>
<dbReference type="SMART" id="SM00561">
    <property type="entry name" value="MBT"/>
    <property type="match status" value="3"/>
</dbReference>
<evidence type="ECO:0000256" key="2">
    <source>
        <dbReference type="PROSITE-ProRule" id="PRU00459"/>
    </source>
</evidence>
<dbReference type="STRING" id="135651.G0PEY6"/>
<feature type="repeat" description="MBT" evidence="2">
    <location>
        <begin position="141"/>
        <end position="268"/>
    </location>
</feature>
<dbReference type="InterPro" id="IPR050548">
    <property type="entry name" value="PcG_chromatin_remod_factors"/>
</dbReference>
<dbReference type="SUPFAM" id="SSF63748">
    <property type="entry name" value="Tudor/PWWP/MBT"/>
    <property type="match status" value="4"/>
</dbReference>
<dbReference type="InterPro" id="IPR004092">
    <property type="entry name" value="Mbt"/>
</dbReference>
<accession>G0PEY6</accession>
<dbReference type="CDD" id="cd20088">
    <property type="entry name" value="MBT"/>
    <property type="match status" value="1"/>
</dbReference>
<keyword evidence="4" id="KW-1185">Reference proteome</keyword>
<sequence length="473" mass="54958">MSNFLKVVRNGRAPNAEQKGSYTWRDKLVAFEKGKGKFVSVDAFCQNLLVDCNDLARDDICFEMVVHDYDEQCEGVEARWFVRVDKLCGYRALAHFVGCSDKKSKFWVNVLSDEVFHLANANMIDENMERLAYAPPSNVIPEYTENVKQYIDNCIEKEIVGTQSISINYQNMRENLHKPRFRIGQRLELLHYTNSTLIRVARVVETCGRRLMVRVMQADYPGDIDDEALEEDRQFENSKPAPYWIDEGSFLIFPVGFAAVNEYELQAKRDYKEHSRRVAEAILKGEEPDYHPDDIKFSDLKKDPVNMEHWDKLKKGQKLEVIDPLAQEFKLLKVATILKFLPTPGYIIVGIDGENMIEESVPLHISAPFMYPVGYAKEYNLQLEMPDNYKKKKFNWDTYLEEEKADKMPIELFRPFPSEERLAKFKVGMHLEAADMCENHYICPATITSIHGRIINVNFDGWESDFDEVYDVE</sequence>
<dbReference type="InParanoid" id="G0PEY6"/>
<dbReference type="OrthoDB" id="8188861at2759"/>
<dbReference type="HOGENOM" id="CLU_005352_3_0_1"/>
<evidence type="ECO:0000313" key="4">
    <source>
        <dbReference type="Proteomes" id="UP000008068"/>
    </source>
</evidence>
<dbReference type="PANTHER" id="PTHR12247">
    <property type="entry name" value="POLYCOMB GROUP PROTEIN"/>
    <property type="match status" value="1"/>
</dbReference>
<name>G0PEY6_CAEBE</name>
<dbReference type="GO" id="GO:0042393">
    <property type="term" value="F:histone binding"/>
    <property type="evidence" value="ECO:0007669"/>
    <property type="project" value="TreeGrafter"/>
</dbReference>
<dbReference type="eggNOG" id="KOG3766">
    <property type="taxonomic scope" value="Eukaryota"/>
</dbReference>
<feature type="repeat" description="MBT" evidence="2">
    <location>
        <begin position="394"/>
        <end position="473"/>
    </location>
</feature>
<evidence type="ECO:0000313" key="3">
    <source>
        <dbReference type="EMBL" id="EGT53400.1"/>
    </source>
</evidence>
<dbReference type="GO" id="GO:0003682">
    <property type="term" value="F:chromatin binding"/>
    <property type="evidence" value="ECO:0007669"/>
    <property type="project" value="TreeGrafter"/>
</dbReference>